<dbReference type="PROSITE" id="PS00079">
    <property type="entry name" value="MULTICOPPER_OXIDASE1"/>
    <property type="match status" value="1"/>
</dbReference>
<dbReference type="Proteomes" id="UP000521868">
    <property type="component" value="Unassembled WGS sequence"/>
</dbReference>
<sequence>MYTDFKKNLTPLALAAALCLTVPALASAAPAAAKGKPAAAATAVKSISLSTGMKDGKMVFLDEKGQANPVLRANVGDTVEITLKSGEGAQHDIVIDELKVASPKFDGKSGAVKVRFKVTTAGKFTYYCSIPGHKQIGMEGTFEVAGDSAAAVPVPEGAVKSVAKAEAGKAAAPRSGVKGGVEQLYTAPGVPGADPRAVSVSMDPNLVPKPIGARAPQFLKWRMETVELTGKLDDGTTFEYWTFDRKVPGPMLRARVGDTIELTLANAKSSKQIHSIDLHSVTGGHGGGEHTQVAPGQEKTIQFKLLNPGLYVYHCATPLVPHHISAGMYGMILVEPEGGLPKVDKEYYVMQGDIYTKHAHGTKGHQDFDVNKMAAEMPDYYVFNGAVGSLTKEHKMSAKVGETVRLFFGVGGPNKISSFHVIGEIFDKVYSEGSLTTIKKDVQTTLVPAGGATMVEMKMDYPGKYLLVDHALSRAGKGLVGAIEVTGPADATIYNATGGMAH</sequence>
<evidence type="ECO:0000256" key="4">
    <source>
        <dbReference type="ARBA" id="ARBA00011882"/>
    </source>
</evidence>
<evidence type="ECO:0000256" key="9">
    <source>
        <dbReference type="ARBA" id="ARBA00023002"/>
    </source>
</evidence>
<dbReference type="RefSeq" id="WP_168109236.1">
    <property type="nucleotide sequence ID" value="NZ_VTOX01000009.1"/>
</dbReference>
<evidence type="ECO:0000256" key="13">
    <source>
        <dbReference type="RuleBase" id="RU365025"/>
    </source>
</evidence>
<dbReference type="CDD" id="cd00920">
    <property type="entry name" value="Cupredoxin"/>
    <property type="match status" value="1"/>
</dbReference>
<name>A0A7X6DJ72_9BURK</name>
<feature type="domain" description="Plastocyanin-like" evidence="15">
    <location>
        <begin position="231"/>
        <end position="337"/>
    </location>
</feature>
<evidence type="ECO:0000256" key="12">
    <source>
        <dbReference type="PIRSR" id="PIRSR601287-1"/>
    </source>
</evidence>
<feature type="binding site" description="type 1 copper site" evidence="12">
    <location>
        <position position="328"/>
    </location>
    <ligand>
        <name>Cu cation</name>
        <dbReference type="ChEBI" id="CHEBI:23378"/>
        <label>1</label>
    </ligand>
</feature>
<dbReference type="PANTHER" id="PTHR11709">
    <property type="entry name" value="MULTI-COPPER OXIDASE"/>
    <property type="match status" value="1"/>
</dbReference>
<keyword evidence="6 12" id="KW-0479">Metal-binding</keyword>
<protein>
    <recommendedName>
        <fullName evidence="5 13">Copper-containing nitrite reductase</fullName>
        <ecNumber evidence="4 13">1.7.2.1</ecNumber>
    </recommendedName>
</protein>
<evidence type="ECO:0000313" key="16">
    <source>
        <dbReference type="EMBL" id="NKE68104.1"/>
    </source>
</evidence>
<dbReference type="Pfam" id="PF07732">
    <property type="entry name" value="Cu-oxidase_3"/>
    <property type="match status" value="1"/>
</dbReference>
<dbReference type="SUPFAM" id="SSF49503">
    <property type="entry name" value="Cupredoxins"/>
    <property type="match status" value="3"/>
</dbReference>
<dbReference type="Gene3D" id="2.60.40.420">
    <property type="entry name" value="Cupredoxins - blue copper proteins"/>
    <property type="match status" value="3"/>
</dbReference>
<dbReference type="GO" id="GO:0042597">
    <property type="term" value="C:periplasmic space"/>
    <property type="evidence" value="ECO:0007669"/>
    <property type="project" value="UniProtKB-SubCell"/>
</dbReference>
<comment type="cofactor">
    <cofactor evidence="13">
        <name>Cu(+)</name>
        <dbReference type="ChEBI" id="CHEBI:49552"/>
    </cofactor>
    <text evidence="13">Binds 1 Cu(+) ion.</text>
</comment>
<accession>A0A7X6DJ72</accession>
<evidence type="ECO:0000259" key="14">
    <source>
        <dbReference type="Pfam" id="PF00127"/>
    </source>
</evidence>
<feature type="binding site" description="type 1 copper site" evidence="12">
    <location>
        <position position="274"/>
    </location>
    <ligand>
        <name>Cu cation</name>
        <dbReference type="ChEBI" id="CHEBI:23378"/>
        <label>1</label>
    </ligand>
</feature>
<feature type="chain" id="PRO_5031610883" description="Copper-containing nitrite reductase" evidence="13">
    <location>
        <begin position="29"/>
        <end position="502"/>
    </location>
</feature>
<comment type="caution">
    <text evidence="16">The sequence shown here is derived from an EMBL/GenBank/DDBJ whole genome shotgun (WGS) entry which is preliminary data.</text>
</comment>
<comment type="subunit">
    <text evidence="3 13">Homotrimer.</text>
</comment>
<comment type="similarity">
    <text evidence="2 13">Belongs to the multicopper oxidase family.</text>
</comment>
<dbReference type="InterPro" id="IPR000923">
    <property type="entry name" value="BlueCu_1"/>
</dbReference>
<evidence type="ECO:0000256" key="5">
    <source>
        <dbReference type="ARBA" id="ARBA00017290"/>
    </source>
</evidence>
<evidence type="ECO:0000313" key="17">
    <source>
        <dbReference type="Proteomes" id="UP000521868"/>
    </source>
</evidence>
<feature type="binding site" description="type 1 copper site" evidence="12">
    <location>
        <position position="315"/>
    </location>
    <ligand>
        <name>Cu cation</name>
        <dbReference type="ChEBI" id="CHEBI:23378"/>
        <label>1</label>
    </ligand>
</feature>
<feature type="signal peptide" evidence="13">
    <location>
        <begin position="1"/>
        <end position="28"/>
    </location>
</feature>
<feature type="binding site" description="type 1 copper site" evidence="12">
    <location>
        <position position="279"/>
    </location>
    <ligand>
        <name>Cu cation</name>
        <dbReference type="ChEBI" id="CHEBI:23378"/>
        <label>1</label>
    </ligand>
</feature>
<feature type="binding site" description="type 1 copper site" evidence="12">
    <location>
        <position position="323"/>
    </location>
    <ligand>
        <name>Cu cation</name>
        <dbReference type="ChEBI" id="CHEBI:23378"/>
        <label>1</label>
    </ligand>
</feature>
<gene>
    <name evidence="16" type="primary">nirK</name>
    <name evidence="16" type="ORF">RAMLITH_19960</name>
</gene>
<comment type="subcellular location">
    <subcellularLocation>
        <location evidence="1">Periplasm</location>
    </subcellularLocation>
</comment>
<evidence type="ECO:0000256" key="10">
    <source>
        <dbReference type="ARBA" id="ARBA00023008"/>
    </source>
</evidence>
<keyword evidence="7" id="KW-0677">Repeat</keyword>
<dbReference type="AlphaFoldDB" id="A0A7X6DJ72"/>
<evidence type="ECO:0000256" key="8">
    <source>
        <dbReference type="ARBA" id="ARBA00022764"/>
    </source>
</evidence>
<evidence type="ECO:0000256" key="2">
    <source>
        <dbReference type="ARBA" id="ARBA00010609"/>
    </source>
</evidence>
<keyword evidence="10 12" id="KW-0186">Copper</keyword>
<dbReference type="PANTHER" id="PTHR11709:SF394">
    <property type="entry name" value="FI03373P-RELATED"/>
    <property type="match status" value="1"/>
</dbReference>
<dbReference type="InterPro" id="IPR045087">
    <property type="entry name" value="Cu-oxidase_fam"/>
</dbReference>
<dbReference type="GO" id="GO:0050421">
    <property type="term" value="F:nitrite reductase (NO-forming) activity"/>
    <property type="evidence" value="ECO:0007669"/>
    <property type="project" value="UniProtKB-EC"/>
</dbReference>
<evidence type="ECO:0000256" key="3">
    <source>
        <dbReference type="ARBA" id="ARBA00011233"/>
    </source>
</evidence>
<keyword evidence="13" id="KW-0732">Signal</keyword>
<feature type="binding site" description="type 1 copper site" evidence="12">
    <location>
        <position position="314"/>
    </location>
    <ligand>
        <name>Cu cation</name>
        <dbReference type="ChEBI" id="CHEBI:23378"/>
        <label>1</label>
    </ligand>
</feature>
<comment type="catalytic activity">
    <reaction evidence="11 13">
        <text>nitric oxide + Fe(III)-[cytochrome c] + H2O = Fe(II)-[cytochrome c] + nitrite + 2 H(+)</text>
        <dbReference type="Rhea" id="RHEA:15233"/>
        <dbReference type="Rhea" id="RHEA-COMP:10350"/>
        <dbReference type="Rhea" id="RHEA-COMP:14399"/>
        <dbReference type="ChEBI" id="CHEBI:15377"/>
        <dbReference type="ChEBI" id="CHEBI:15378"/>
        <dbReference type="ChEBI" id="CHEBI:16301"/>
        <dbReference type="ChEBI" id="CHEBI:16480"/>
        <dbReference type="ChEBI" id="CHEBI:29033"/>
        <dbReference type="ChEBI" id="CHEBI:29034"/>
        <dbReference type="EC" id="1.7.2.1"/>
    </reaction>
</comment>
<evidence type="ECO:0000256" key="11">
    <source>
        <dbReference type="ARBA" id="ARBA00049340"/>
    </source>
</evidence>
<dbReference type="EC" id="1.7.2.1" evidence="4 13"/>
<dbReference type="InterPro" id="IPR011707">
    <property type="entry name" value="Cu-oxidase-like_N"/>
</dbReference>
<keyword evidence="8" id="KW-0574">Periplasm</keyword>
<dbReference type="CDD" id="cd11020">
    <property type="entry name" value="CuRO_1_CuNIR"/>
    <property type="match status" value="1"/>
</dbReference>
<dbReference type="CDD" id="cd04208">
    <property type="entry name" value="CuRO_2_CuNIR"/>
    <property type="match status" value="1"/>
</dbReference>
<dbReference type="PRINTS" id="PR00695">
    <property type="entry name" value="CUNO2RDTASE"/>
</dbReference>
<comment type="cofactor">
    <cofactor evidence="13">
        <name>Cu(2+)</name>
        <dbReference type="ChEBI" id="CHEBI:29036"/>
    </cofactor>
    <text evidence="13">Binds 1 Cu(+) ion.</text>
</comment>
<dbReference type="EMBL" id="VTOX01000009">
    <property type="protein sequence ID" value="NKE68104.1"/>
    <property type="molecule type" value="Genomic_DNA"/>
</dbReference>
<reference evidence="16 17" key="1">
    <citation type="journal article" date="2020" name="Nature">
        <title>Bacterial chemolithoautotrophy via manganese oxidation.</title>
        <authorList>
            <person name="Yu H."/>
            <person name="Leadbetter J.R."/>
        </authorList>
    </citation>
    <scope>NUCLEOTIDE SEQUENCE [LARGE SCALE GENOMIC DNA]</scope>
    <source>
        <strain evidence="16 17">RBP-1</strain>
    </source>
</reference>
<dbReference type="InterPro" id="IPR001287">
    <property type="entry name" value="NO2-reductase_Cu"/>
</dbReference>
<proteinExistence type="inferred from homology"/>
<dbReference type="InterPro" id="IPR008972">
    <property type="entry name" value="Cupredoxin"/>
</dbReference>
<dbReference type="NCBIfam" id="TIGR02376">
    <property type="entry name" value="Cu_nitrite_red"/>
    <property type="match status" value="1"/>
</dbReference>
<dbReference type="GO" id="GO:0005507">
    <property type="term" value="F:copper ion binding"/>
    <property type="evidence" value="ECO:0007669"/>
    <property type="project" value="InterPro"/>
</dbReference>
<dbReference type="Pfam" id="PF00127">
    <property type="entry name" value="Copper-bind"/>
    <property type="match status" value="1"/>
</dbReference>
<evidence type="ECO:0000259" key="15">
    <source>
        <dbReference type="Pfam" id="PF07732"/>
    </source>
</evidence>
<feature type="binding site" description="type 1 copper site" evidence="12">
    <location>
        <position position="470"/>
    </location>
    <ligand>
        <name>Cu cation</name>
        <dbReference type="ChEBI" id="CHEBI:23378"/>
        <label>1</label>
    </ligand>
</feature>
<keyword evidence="17" id="KW-1185">Reference proteome</keyword>
<dbReference type="InterPro" id="IPR033138">
    <property type="entry name" value="Cu_oxidase_CS"/>
</dbReference>
<evidence type="ECO:0000256" key="1">
    <source>
        <dbReference type="ARBA" id="ARBA00004418"/>
    </source>
</evidence>
<dbReference type="GO" id="GO:0009055">
    <property type="term" value="F:electron transfer activity"/>
    <property type="evidence" value="ECO:0007669"/>
    <property type="project" value="InterPro"/>
</dbReference>
<dbReference type="FunFam" id="2.60.40.420:FF:000093">
    <property type="entry name" value="Copper-containing nitrite reductase"/>
    <property type="match status" value="1"/>
</dbReference>
<keyword evidence="9 13" id="KW-0560">Oxidoreductase</keyword>
<evidence type="ECO:0000256" key="7">
    <source>
        <dbReference type="ARBA" id="ARBA00022737"/>
    </source>
</evidence>
<feature type="domain" description="Blue (type 1) copper" evidence="14">
    <location>
        <begin position="51"/>
        <end position="144"/>
    </location>
</feature>
<evidence type="ECO:0000256" key="6">
    <source>
        <dbReference type="ARBA" id="ARBA00022723"/>
    </source>
</evidence>
<organism evidence="16 17">
    <name type="scientific">Ramlibacter lithotrophicus</name>
    <dbReference type="NCBI Taxonomy" id="2606681"/>
    <lineage>
        <taxon>Bacteria</taxon>
        <taxon>Pseudomonadati</taxon>
        <taxon>Pseudomonadota</taxon>
        <taxon>Betaproteobacteria</taxon>
        <taxon>Burkholderiales</taxon>
        <taxon>Comamonadaceae</taxon>
        <taxon>Ramlibacter</taxon>
    </lineage>
</organism>